<reference evidence="1" key="1">
    <citation type="submission" date="2022-10" db="EMBL/GenBank/DDBJ databases">
        <title>The complete genomes of actinobacterial strains from the NBC collection.</title>
        <authorList>
            <person name="Joergensen T.S."/>
            <person name="Alvarez Arevalo M."/>
            <person name="Sterndorff E.B."/>
            <person name="Faurdal D."/>
            <person name="Vuksanovic O."/>
            <person name="Mourched A.-S."/>
            <person name="Charusanti P."/>
            <person name="Shaw S."/>
            <person name="Blin K."/>
            <person name="Weber T."/>
        </authorList>
    </citation>
    <scope>NUCLEOTIDE SEQUENCE</scope>
    <source>
        <strain evidence="1">NBC 01771</strain>
    </source>
</reference>
<evidence type="ECO:0000313" key="1">
    <source>
        <dbReference type="EMBL" id="WSC00091.1"/>
    </source>
</evidence>
<keyword evidence="1" id="KW-0255">Endonuclease</keyword>
<sequence length="224" mass="23853">MLKTVKRGLVAATILALPLTAAPAGAAADAAPATGAPMTLADGISLLPVAAESREGYQRTSFKHWVDNDRDGCNTRSEVLISESRTAPTIETGCKVTAGEWFSYYDGVTVTAPGGLDIDHMVPLAEAWDSGASAWTAQRREAYANDLDADRSLVAVTAKTNRSKADQDPQDWLPPLADARCTYIADWVSTKLRWSLAVDQAERAALTRIAAGCGQETVEYTPAP</sequence>
<proteinExistence type="predicted"/>
<dbReference type="Proteomes" id="UP001348369">
    <property type="component" value="Chromosome"/>
</dbReference>
<keyword evidence="2" id="KW-1185">Reference proteome</keyword>
<name>A0ACD4ZP48_9ACTN</name>
<accession>A0ACD4ZP48</accession>
<gene>
    <name evidence="1" type="ORF">OG835_25900</name>
</gene>
<organism evidence="1 2">
    <name type="scientific">Streptomyces scopuliridis</name>
    <dbReference type="NCBI Taxonomy" id="452529"/>
    <lineage>
        <taxon>Bacteria</taxon>
        <taxon>Bacillati</taxon>
        <taxon>Actinomycetota</taxon>
        <taxon>Actinomycetes</taxon>
        <taxon>Kitasatosporales</taxon>
        <taxon>Streptomycetaceae</taxon>
        <taxon>Streptomyces</taxon>
    </lineage>
</organism>
<evidence type="ECO:0000313" key="2">
    <source>
        <dbReference type="Proteomes" id="UP001348369"/>
    </source>
</evidence>
<keyword evidence="1" id="KW-0378">Hydrolase</keyword>
<keyword evidence="1" id="KW-0540">Nuclease</keyword>
<dbReference type="EMBL" id="CP109109">
    <property type="protein sequence ID" value="WSC00091.1"/>
    <property type="molecule type" value="Genomic_DNA"/>
</dbReference>
<protein>
    <submittedName>
        <fullName evidence="1">HNH endonuclease family protein</fullName>
    </submittedName>
</protein>